<dbReference type="EMBL" id="MH884509">
    <property type="protein sequence ID" value="AYP68408.1"/>
    <property type="molecule type" value="Genomic_DNA"/>
</dbReference>
<accession>A0A3G3BVX6</accession>
<protein>
    <submittedName>
        <fullName evidence="1">Uncharacterized protein</fullName>
    </submittedName>
</protein>
<sequence length="78" mass="8926">MKGWKCNNCGHIHEATSDDLKEIGFEWVLDGRASKTSCQNCGSYTIQQPYTWNDWGHPIAGRFLLVKSKNKVKGKRKQ</sequence>
<gene>
    <name evidence="1" type="ORF">BboS125_00039</name>
</gene>
<keyword evidence="2" id="KW-1185">Reference proteome</keyword>
<dbReference type="Proteomes" id="UP000275028">
    <property type="component" value="Segment"/>
</dbReference>
<evidence type="ECO:0000313" key="1">
    <source>
        <dbReference type="EMBL" id="AYP68408.1"/>
    </source>
</evidence>
<organism evidence="1 2">
    <name type="scientific">Bacillus phage vB_BboS-125</name>
    <dbReference type="NCBI Taxonomy" id="2419618"/>
    <lineage>
        <taxon>Viruses</taxon>
        <taxon>Duplodnaviria</taxon>
        <taxon>Heunggongvirae</taxon>
        <taxon>Uroviricota</taxon>
        <taxon>Caudoviricetes</taxon>
        <taxon>Elmenteitavirus</taxon>
        <taxon>Elmenteitavirus ev125</taxon>
    </lineage>
</organism>
<evidence type="ECO:0000313" key="2">
    <source>
        <dbReference type="Proteomes" id="UP000275028"/>
    </source>
</evidence>
<name>A0A3G3BVX6_9CAUD</name>
<proteinExistence type="predicted"/>
<reference evidence="1 2" key="1">
    <citation type="submission" date="2018-09" db="EMBL/GenBank/DDBJ databases">
        <title>Comparative Genomic Analysis of Eight Novel Haloalkaliphilic Bacteriophages from Lake Elmenteita, Kenya.</title>
        <authorList>
            <person name="Akhwale J.K."/>
        </authorList>
    </citation>
    <scope>NUCLEOTIDE SEQUENCE [LARGE SCALE GENOMIC DNA]</scope>
</reference>